<name>A0ABU7E7T8_9TELE</name>
<protein>
    <submittedName>
        <fullName evidence="1">Uncharacterized protein</fullName>
    </submittedName>
</protein>
<gene>
    <name evidence="1" type="ORF">CHARACLAT_007313</name>
</gene>
<accession>A0ABU7E7T8</accession>
<evidence type="ECO:0000313" key="1">
    <source>
        <dbReference type="EMBL" id="MED6283295.1"/>
    </source>
</evidence>
<organism evidence="1 2">
    <name type="scientific">Characodon lateralis</name>
    <dbReference type="NCBI Taxonomy" id="208331"/>
    <lineage>
        <taxon>Eukaryota</taxon>
        <taxon>Metazoa</taxon>
        <taxon>Chordata</taxon>
        <taxon>Craniata</taxon>
        <taxon>Vertebrata</taxon>
        <taxon>Euteleostomi</taxon>
        <taxon>Actinopterygii</taxon>
        <taxon>Neopterygii</taxon>
        <taxon>Teleostei</taxon>
        <taxon>Neoteleostei</taxon>
        <taxon>Acanthomorphata</taxon>
        <taxon>Ovalentaria</taxon>
        <taxon>Atherinomorphae</taxon>
        <taxon>Cyprinodontiformes</taxon>
        <taxon>Goodeidae</taxon>
        <taxon>Characodon</taxon>
    </lineage>
</organism>
<sequence>MKTKGYYTEWKSLEVQPFPGRERNGNRYAPRLHFLSNCLLLYEFVHPSVHLFAGLPITLSVHPSNLSSSVFYPFILRSARPSVSLSIHLSVRLSIHQFLHTFVSLSFPPQYLCCTNIVCLVTPGS</sequence>
<comment type="caution">
    <text evidence="1">The sequence shown here is derived from an EMBL/GenBank/DDBJ whole genome shotgun (WGS) entry which is preliminary data.</text>
</comment>
<dbReference type="Proteomes" id="UP001352852">
    <property type="component" value="Unassembled WGS sequence"/>
</dbReference>
<proteinExistence type="predicted"/>
<reference evidence="1 2" key="1">
    <citation type="submission" date="2021-06" db="EMBL/GenBank/DDBJ databases">
        <authorList>
            <person name="Palmer J.M."/>
        </authorList>
    </citation>
    <scope>NUCLEOTIDE SEQUENCE [LARGE SCALE GENOMIC DNA]</scope>
    <source>
        <strain evidence="1 2">CL_MEX2019</strain>
        <tissue evidence="1">Muscle</tissue>
    </source>
</reference>
<evidence type="ECO:0000313" key="2">
    <source>
        <dbReference type="Proteomes" id="UP001352852"/>
    </source>
</evidence>
<keyword evidence="2" id="KW-1185">Reference proteome</keyword>
<dbReference type="EMBL" id="JAHUTJ010049584">
    <property type="protein sequence ID" value="MED6283295.1"/>
    <property type="molecule type" value="Genomic_DNA"/>
</dbReference>